<evidence type="ECO:0000256" key="3">
    <source>
        <dbReference type="ARBA" id="ARBA00022552"/>
    </source>
</evidence>
<dbReference type="Pfam" id="PF01782">
    <property type="entry name" value="RimM"/>
    <property type="match status" value="1"/>
</dbReference>
<dbReference type="Gene3D" id="2.30.30.240">
    <property type="entry name" value="PRC-barrel domain"/>
    <property type="match status" value="1"/>
</dbReference>
<proteinExistence type="inferred from homology"/>
<dbReference type="InterPro" id="IPR011033">
    <property type="entry name" value="PRC_barrel-like_sf"/>
</dbReference>
<dbReference type="STRING" id="252246.SAMN05421799_109154"/>
<dbReference type="NCBIfam" id="TIGR02273">
    <property type="entry name" value="16S_RimM"/>
    <property type="match status" value="1"/>
</dbReference>
<dbReference type="GO" id="GO:0006364">
    <property type="term" value="P:rRNA processing"/>
    <property type="evidence" value="ECO:0007669"/>
    <property type="project" value="UniProtKB-UniRule"/>
</dbReference>
<evidence type="ECO:0000256" key="5">
    <source>
        <dbReference type="HAMAP-Rule" id="MF_00014"/>
    </source>
</evidence>
<name>A0A1N7NSY9_9BACL</name>
<keyword evidence="2 5" id="KW-0690">Ribosome biogenesis</keyword>
<evidence type="ECO:0000259" key="7">
    <source>
        <dbReference type="Pfam" id="PF24986"/>
    </source>
</evidence>
<protein>
    <recommendedName>
        <fullName evidence="5">Ribosome maturation factor RimM</fullName>
    </recommendedName>
</protein>
<reference evidence="9" key="1">
    <citation type="submission" date="2017-01" db="EMBL/GenBank/DDBJ databases">
        <authorList>
            <person name="Varghese N."/>
            <person name="Submissions S."/>
        </authorList>
    </citation>
    <scope>NUCLEOTIDE SEQUENCE [LARGE SCALE GENOMIC DNA]</scope>
    <source>
        <strain evidence="9">DSM 16176</strain>
    </source>
</reference>
<keyword evidence="1 5" id="KW-0963">Cytoplasm</keyword>
<comment type="subcellular location">
    <subcellularLocation>
        <location evidence="5">Cytoplasm</location>
    </subcellularLocation>
</comment>
<keyword evidence="4 5" id="KW-0143">Chaperone</keyword>
<comment type="subunit">
    <text evidence="5">Binds ribosomal protein uS19.</text>
</comment>
<dbReference type="SUPFAM" id="SSF50447">
    <property type="entry name" value="Translation proteins"/>
    <property type="match status" value="1"/>
</dbReference>
<dbReference type="GO" id="GO:0043022">
    <property type="term" value="F:ribosome binding"/>
    <property type="evidence" value="ECO:0007669"/>
    <property type="project" value="InterPro"/>
</dbReference>
<dbReference type="InterPro" id="IPR002676">
    <property type="entry name" value="RimM_N"/>
</dbReference>
<dbReference type="GO" id="GO:0005840">
    <property type="term" value="C:ribosome"/>
    <property type="evidence" value="ECO:0007669"/>
    <property type="project" value="InterPro"/>
</dbReference>
<dbReference type="Gene3D" id="2.40.30.60">
    <property type="entry name" value="RimM"/>
    <property type="match status" value="1"/>
</dbReference>
<feature type="domain" description="RimM N-terminal" evidence="6">
    <location>
        <begin position="6"/>
        <end position="90"/>
    </location>
</feature>
<dbReference type="PANTHER" id="PTHR33692">
    <property type="entry name" value="RIBOSOME MATURATION FACTOR RIMM"/>
    <property type="match status" value="1"/>
</dbReference>
<dbReference type="OrthoDB" id="9810331at2"/>
<dbReference type="PANTHER" id="PTHR33692:SF1">
    <property type="entry name" value="RIBOSOME MATURATION FACTOR RIMM"/>
    <property type="match status" value="1"/>
</dbReference>
<dbReference type="AlphaFoldDB" id="A0A1N7NSY9"/>
<dbReference type="GO" id="GO:0005737">
    <property type="term" value="C:cytoplasm"/>
    <property type="evidence" value="ECO:0007669"/>
    <property type="project" value="UniProtKB-SubCell"/>
</dbReference>
<comment type="function">
    <text evidence="5">An accessory protein needed during the final step in the assembly of 30S ribosomal subunit, possibly for assembly of the head region. Essential for efficient processing of 16S rRNA. May be needed both before and after RbfA during the maturation of 16S rRNA. It has affinity for free ribosomal 30S subunits but not for 70S ribosomes.</text>
</comment>
<gene>
    <name evidence="5" type="primary">rimM</name>
    <name evidence="8" type="ORF">SAMN05421799_109154</name>
</gene>
<comment type="domain">
    <text evidence="5">The PRC barrel domain binds ribosomal protein uS19.</text>
</comment>
<evidence type="ECO:0000256" key="1">
    <source>
        <dbReference type="ARBA" id="ARBA00022490"/>
    </source>
</evidence>
<dbReference type="InterPro" id="IPR036976">
    <property type="entry name" value="RimM_N_sf"/>
</dbReference>
<dbReference type="InterPro" id="IPR011961">
    <property type="entry name" value="RimM"/>
</dbReference>
<evidence type="ECO:0000313" key="9">
    <source>
        <dbReference type="Proteomes" id="UP000186156"/>
    </source>
</evidence>
<dbReference type="Pfam" id="PF24986">
    <property type="entry name" value="PRC_RimM"/>
    <property type="match status" value="1"/>
</dbReference>
<evidence type="ECO:0000313" key="8">
    <source>
        <dbReference type="EMBL" id="SIT01349.1"/>
    </source>
</evidence>
<evidence type="ECO:0000256" key="4">
    <source>
        <dbReference type="ARBA" id="ARBA00023186"/>
    </source>
</evidence>
<evidence type="ECO:0000259" key="6">
    <source>
        <dbReference type="Pfam" id="PF01782"/>
    </source>
</evidence>
<dbReference type="InterPro" id="IPR056792">
    <property type="entry name" value="PRC_RimM"/>
</dbReference>
<sequence>MTAYYTVGVVTKPHGLRGEVRVYPRTDFPEERFAPGSRLWLRPPGAEPVAVLEVRSGRQHQNVWIVGFEGYHAIEDVEGWRGYELCVPEDMLHPLPEGAYYYHQLIGLDVVSDQGEPLGVLAEVLTPGANDVYVVKKPGQPDLLLPAIRDVILSVDLDAGRMTVHLLPGLRDGEEDE</sequence>
<accession>A0A1N7NSY9</accession>
<dbReference type="InterPro" id="IPR009000">
    <property type="entry name" value="Transl_B-barrel_sf"/>
</dbReference>
<dbReference type="Proteomes" id="UP000186156">
    <property type="component" value="Unassembled WGS sequence"/>
</dbReference>
<dbReference type="SUPFAM" id="SSF50346">
    <property type="entry name" value="PRC-barrel domain"/>
    <property type="match status" value="1"/>
</dbReference>
<dbReference type="EMBL" id="FTOO01000009">
    <property type="protein sequence ID" value="SIT01349.1"/>
    <property type="molecule type" value="Genomic_DNA"/>
</dbReference>
<dbReference type="GO" id="GO:0042274">
    <property type="term" value="P:ribosomal small subunit biogenesis"/>
    <property type="evidence" value="ECO:0007669"/>
    <property type="project" value="UniProtKB-UniRule"/>
</dbReference>
<dbReference type="HAMAP" id="MF_00014">
    <property type="entry name" value="Ribosome_mat_RimM"/>
    <property type="match status" value="1"/>
</dbReference>
<evidence type="ECO:0000256" key="2">
    <source>
        <dbReference type="ARBA" id="ARBA00022517"/>
    </source>
</evidence>
<feature type="domain" description="Ribosome maturation factor RimM PRC barrel" evidence="7">
    <location>
        <begin position="102"/>
        <end position="168"/>
    </location>
</feature>
<dbReference type="RefSeq" id="WP_076348132.1">
    <property type="nucleotide sequence ID" value="NZ_FTOO01000009.1"/>
</dbReference>
<comment type="similarity">
    <text evidence="5">Belongs to the RimM family.</text>
</comment>
<organism evidence="8 9">
    <name type="scientific">Alicyclobacillus vulcanalis</name>
    <dbReference type="NCBI Taxonomy" id="252246"/>
    <lineage>
        <taxon>Bacteria</taxon>
        <taxon>Bacillati</taxon>
        <taxon>Bacillota</taxon>
        <taxon>Bacilli</taxon>
        <taxon>Bacillales</taxon>
        <taxon>Alicyclobacillaceae</taxon>
        <taxon>Alicyclobacillus</taxon>
    </lineage>
</organism>
<keyword evidence="9" id="KW-1185">Reference proteome</keyword>
<keyword evidence="3 5" id="KW-0698">rRNA processing</keyword>